<gene>
    <name evidence="2" type="ORF">MELIAE_LOCUS1556</name>
</gene>
<evidence type="ECO:0000313" key="3">
    <source>
        <dbReference type="Proteomes" id="UP001154078"/>
    </source>
</evidence>
<dbReference type="AlphaFoldDB" id="A0A9P0AUR0"/>
<evidence type="ECO:0000256" key="1">
    <source>
        <dbReference type="SAM" id="MobiDB-lite"/>
    </source>
</evidence>
<organism evidence="2 3">
    <name type="scientific">Brassicogethes aeneus</name>
    <name type="common">Rape pollen beetle</name>
    <name type="synonym">Meligethes aeneus</name>
    <dbReference type="NCBI Taxonomy" id="1431903"/>
    <lineage>
        <taxon>Eukaryota</taxon>
        <taxon>Metazoa</taxon>
        <taxon>Ecdysozoa</taxon>
        <taxon>Arthropoda</taxon>
        <taxon>Hexapoda</taxon>
        <taxon>Insecta</taxon>
        <taxon>Pterygota</taxon>
        <taxon>Neoptera</taxon>
        <taxon>Endopterygota</taxon>
        <taxon>Coleoptera</taxon>
        <taxon>Polyphaga</taxon>
        <taxon>Cucujiformia</taxon>
        <taxon>Nitidulidae</taxon>
        <taxon>Meligethinae</taxon>
        <taxon>Brassicogethes</taxon>
    </lineage>
</organism>
<feature type="region of interest" description="Disordered" evidence="1">
    <location>
        <begin position="660"/>
        <end position="714"/>
    </location>
</feature>
<name>A0A9P0AUR0_BRAAE</name>
<dbReference type="EMBL" id="OV121132">
    <property type="protein sequence ID" value="CAH0547597.1"/>
    <property type="molecule type" value="Genomic_DNA"/>
</dbReference>
<feature type="region of interest" description="Disordered" evidence="1">
    <location>
        <begin position="507"/>
        <end position="586"/>
    </location>
</feature>
<feature type="compositionally biased region" description="Polar residues" evidence="1">
    <location>
        <begin position="556"/>
        <end position="570"/>
    </location>
</feature>
<keyword evidence="3" id="KW-1185">Reference proteome</keyword>
<dbReference type="Proteomes" id="UP001154078">
    <property type="component" value="Chromosome 1"/>
</dbReference>
<feature type="region of interest" description="Disordered" evidence="1">
    <location>
        <begin position="384"/>
        <end position="456"/>
    </location>
</feature>
<feature type="compositionally biased region" description="Polar residues" evidence="1">
    <location>
        <begin position="384"/>
        <end position="399"/>
    </location>
</feature>
<feature type="compositionally biased region" description="Low complexity" evidence="1">
    <location>
        <begin position="441"/>
        <end position="456"/>
    </location>
</feature>
<proteinExistence type="predicted"/>
<feature type="compositionally biased region" description="Polar residues" evidence="1">
    <location>
        <begin position="426"/>
        <end position="440"/>
    </location>
</feature>
<protein>
    <submittedName>
        <fullName evidence="2">Uncharacterized protein</fullName>
    </submittedName>
</protein>
<sequence length="1039" mass="118088">MVVGSRTQQLLKCGKNASFSNQIKFGRSFYTFGNRKYVNQAKNFGSSKENSFVRLCDCKRLHSSRETRSTITKLSPQEICFNFGLSSGGVLDIPSNVHSVSFGETPNNANSGYNPQKIYIHNDQQQPLNREIGQQGFRGQYDNNPPLMLKQQSVFAENGNGRTNGHNPLGQQTFTHKTAYGKRSERSGYNGVAGTSNIHTNGHINGHNTLDNPYNLDFSQPHQPNVFKEKEHVESSGLLGFNGDEPGNNPYNQQQYSGNNIRNTNYVSIAKNEGHNLNNEVDYLRPQDTEIEMPDESNSKHVKITKTMHSNNPNGNYATNHLQYLGSQHQSISNGEYDVGTDVIGNNHFDYTEPQLPEDKRLKKLAKLGRLNNKKYPGVSVKQSHFSRIEDNNNPSLQPLFTKDFDGPQNLNFPANNVDDDDNNELGKSNFQANSLFDQFNPNNQPNNPNSNYATNSLQYLPSQQQPLSHGKYDVGTDVIGNNPFDYSKPQHQEDYQLKKLNNKKYPGMSAKKSEFTRKEDNNNPLLQPLFTKDFDGPQNLNFPANNVDDDDNNELGKSNFQANSLFDQFNPNNQPNNPNSNYATNSLQYLPSQQQPLSHGKYDVGTDDIGNNPFDYTKPQPQEDYQLKKLNNKKYPGMSAIKSQFTRKEDNNNPLFIKDFNGPQNVNFPANNVDDDDDDNNELGKPNFQANGLLDQFNPNNQPNNPNGNYAKNPLQYLPQQPLSNGEYDVGTDVIGNNPFDYSKPQPQEENQLKKLNNMSVKISKFAKNEDENNPLLQPLFTNDFDGPQNVNFPANNFDDDDNNKFGKPKVQANSFLNQFKKIPSNIMQILTKNLREYNLLEVAKNVMSLGLPLGINLAEIEKYIRNVLTGLEEPIKKIGNDLREIEKNIRIIFKQVKKTIKNTIISLVEKIKKDLAKIVTNIINKLKRLRNIILGAVEMLKSYFADILSSLAVNIFKIKRNILIWLRARIANLMFQNQSSRCIVKAFGKNWNTFLRMFDDVLKFDQSIVEEFVRCDKKLNGMIDKFPKVNYKNNETL</sequence>
<accession>A0A9P0AUR0</accession>
<reference evidence="2" key="1">
    <citation type="submission" date="2021-12" db="EMBL/GenBank/DDBJ databases">
        <authorList>
            <person name="King R."/>
        </authorList>
    </citation>
    <scope>NUCLEOTIDE SEQUENCE</scope>
</reference>
<evidence type="ECO:0000313" key="2">
    <source>
        <dbReference type="EMBL" id="CAH0547597.1"/>
    </source>
</evidence>
<feature type="compositionally biased region" description="Low complexity" evidence="1">
    <location>
        <begin position="699"/>
        <end position="714"/>
    </location>
</feature>
<feature type="compositionally biased region" description="Basic and acidic residues" evidence="1">
    <location>
        <begin position="512"/>
        <end position="522"/>
    </location>
</feature>
<feature type="compositionally biased region" description="Low complexity" evidence="1">
    <location>
        <begin position="571"/>
        <end position="586"/>
    </location>
</feature>